<dbReference type="KEGG" id="ehx:EMIHUDRAFT_258496"/>
<keyword evidence="2" id="KW-0067">ATP-binding</keyword>
<dbReference type="EnsemblProtists" id="EOD07814">
    <property type="protein sequence ID" value="EOD07814"/>
    <property type="gene ID" value="EMIHUDRAFT_258496"/>
</dbReference>
<evidence type="ECO:0000256" key="2">
    <source>
        <dbReference type="ARBA" id="ARBA00022840"/>
    </source>
</evidence>
<sequence length="147" mass="15845">MIPGCVDSLTLYPPPTPALDELLLRHFAAEIEARHGVDALAGARLRAACEGLRRVLSANRDASFSLECLVGETDAPLLGRVREACCAALRGAGLEPRDVYSVEMLGGLSRMPAVGEAVSTSFQMPTRRSLNAEEARDLGRDGEMFRF</sequence>
<evidence type="ECO:0000313" key="3">
    <source>
        <dbReference type="EnsemblProtists" id="EOD07814"/>
    </source>
</evidence>
<dbReference type="AlphaFoldDB" id="A0A0D3I979"/>
<organism evidence="3 4">
    <name type="scientific">Emiliania huxleyi (strain CCMP1516)</name>
    <dbReference type="NCBI Taxonomy" id="280463"/>
    <lineage>
        <taxon>Eukaryota</taxon>
        <taxon>Haptista</taxon>
        <taxon>Haptophyta</taxon>
        <taxon>Prymnesiophyceae</taxon>
        <taxon>Isochrysidales</taxon>
        <taxon>Noelaerhabdaceae</taxon>
        <taxon>Emiliania</taxon>
    </lineage>
</organism>
<dbReference type="InterPro" id="IPR013126">
    <property type="entry name" value="Hsp_70_fam"/>
</dbReference>
<reference evidence="3" key="2">
    <citation type="submission" date="2024-10" db="UniProtKB">
        <authorList>
            <consortium name="EnsemblProtists"/>
        </authorList>
    </citation>
    <scope>IDENTIFICATION</scope>
</reference>
<dbReference type="PANTHER" id="PTHR45639">
    <property type="entry name" value="HSC70CB, ISOFORM G-RELATED"/>
    <property type="match status" value="1"/>
</dbReference>
<dbReference type="GO" id="GO:0005524">
    <property type="term" value="F:ATP binding"/>
    <property type="evidence" value="ECO:0007669"/>
    <property type="project" value="UniProtKB-KW"/>
</dbReference>
<name>A0A0D3I979_EMIH1</name>
<dbReference type="Gene3D" id="3.30.420.40">
    <property type="match status" value="1"/>
</dbReference>
<reference evidence="4" key="1">
    <citation type="journal article" date="2013" name="Nature">
        <title>Pan genome of the phytoplankton Emiliania underpins its global distribution.</title>
        <authorList>
            <person name="Read B.A."/>
            <person name="Kegel J."/>
            <person name="Klute M.J."/>
            <person name="Kuo A."/>
            <person name="Lefebvre S.C."/>
            <person name="Maumus F."/>
            <person name="Mayer C."/>
            <person name="Miller J."/>
            <person name="Monier A."/>
            <person name="Salamov A."/>
            <person name="Young J."/>
            <person name="Aguilar M."/>
            <person name="Claverie J.M."/>
            <person name="Frickenhaus S."/>
            <person name="Gonzalez K."/>
            <person name="Herman E.K."/>
            <person name="Lin Y.C."/>
            <person name="Napier J."/>
            <person name="Ogata H."/>
            <person name="Sarno A.F."/>
            <person name="Shmutz J."/>
            <person name="Schroeder D."/>
            <person name="de Vargas C."/>
            <person name="Verret F."/>
            <person name="von Dassow P."/>
            <person name="Valentin K."/>
            <person name="Van de Peer Y."/>
            <person name="Wheeler G."/>
            <person name="Dacks J.B."/>
            <person name="Delwiche C.F."/>
            <person name="Dyhrman S.T."/>
            <person name="Glockner G."/>
            <person name="John U."/>
            <person name="Richards T."/>
            <person name="Worden A.Z."/>
            <person name="Zhang X."/>
            <person name="Grigoriev I.V."/>
            <person name="Allen A.E."/>
            <person name="Bidle K."/>
            <person name="Borodovsky M."/>
            <person name="Bowler C."/>
            <person name="Brownlee C."/>
            <person name="Cock J.M."/>
            <person name="Elias M."/>
            <person name="Gladyshev V.N."/>
            <person name="Groth M."/>
            <person name="Guda C."/>
            <person name="Hadaegh A."/>
            <person name="Iglesias-Rodriguez M.D."/>
            <person name="Jenkins J."/>
            <person name="Jones B.M."/>
            <person name="Lawson T."/>
            <person name="Leese F."/>
            <person name="Lindquist E."/>
            <person name="Lobanov A."/>
            <person name="Lomsadze A."/>
            <person name="Malik S.B."/>
            <person name="Marsh M.E."/>
            <person name="Mackinder L."/>
            <person name="Mock T."/>
            <person name="Mueller-Roeber B."/>
            <person name="Pagarete A."/>
            <person name="Parker M."/>
            <person name="Probert I."/>
            <person name="Quesneville H."/>
            <person name="Raines C."/>
            <person name="Rensing S.A."/>
            <person name="Riano-Pachon D.M."/>
            <person name="Richier S."/>
            <person name="Rokitta S."/>
            <person name="Shiraiwa Y."/>
            <person name="Soanes D.M."/>
            <person name="van der Giezen M."/>
            <person name="Wahlund T.M."/>
            <person name="Williams B."/>
            <person name="Wilson W."/>
            <person name="Wolfe G."/>
            <person name="Wurch L.L."/>
        </authorList>
    </citation>
    <scope>NUCLEOTIDE SEQUENCE</scope>
</reference>
<dbReference type="PROSITE" id="PS01036">
    <property type="entry name" value="HSP70_3"/>
    <property type="match status" value="1"/>
</dbReference>
<dbReference type="GeneID" id="17253965"/>
<dbReference type="Pfam" id="PF00012">
    <property type="entry name" value="HSP70"/>
    <property type="match status" value="1"/>
</dbReference>
<dbReference type="STRING" id="2903.R1DGF0"/>
<dbReference type="PaxDb" id="2903-EOD07814"/>
<keyword evidence="1" id="KW-0547">Nucleotide-binding</keyword>
<dbReference type="RefSeq" id="XP_005760243.1">
    <property type="nucleotide sequence ID" value="XM_005760186.1"/>
</dbReference>
<proteinExistence type="predicted"/>
<dbReference type="HOGENOM" id="CLU_1771569_0_0_1"/>
<dbReference type="SUPFAM" id="SSF53067">
    <property type="entry name" value="Actin-like ATPase domain"/>
    <property type="match status" value="1"/>
</dbReference>
<evidence type="ECO:0000313" key="4">
    <source>
        <dbReference type="Proteomes" id="UP000013827"/>
    </source>
</evidence>
<dbReference type="Gene3D" id="3.90.640.10">
    <property type="entry name" value="Actin, Chain A, domain 4"/>
    <property type="match status" value="1"/>
</dbReference>
<dbReference type="InterPro" id="IPR018181">
    <property type="entry name" value="Heat_shock_70_CS"/>
</dbReference>
<keyword evidence="4" id="KW-1185">Reference proteome</keyword>
<dbReference type="GO" id="GO:0005634">
    <property type="term" value="C:nucleus"/>
    <property type="evidence" value="ECO:0007669"/>
    <property type="project" value="TreeGrafter"/>
</dbReference>
<protein>
    <submittedName>
        <fullName evidence="3">Uncharacterized protein</fullName>
    </submittedName>
</protein>
<evidence type="ECO:0000256" key="1">
    <source>
        <dbReference type="ARBA" id="ARBA00022741"/>
    </source>
</evidence>
<accession>A0A0D3I979</accession>
<dbReference type="GO" id="GO:0005829">
    <property type="term" value="C:cytosol"/>
    <property type="evidence" value="ECO:0007669"/>
    <property type="project" value="TreeGrafter"/>
</dbReference>
<dbReference type="InterPro" id="IPR043129">
    <property type="entry name" value="ATPase_NBD"/>
</dbReference>
<dbReference type="GO" id="GO:0140662">
    <property type="term" value="F:ATP-dependent protein folding chaperone"/>
    <property type="evidence" value="ECO:0007669"/>
    <property type="project" value="InterPro"/>
</dbReference>
<dbReference type="eggNOG" id="KOG0103">
    <property type="taxonomic scope" value="Eukaryota"/>
</dbReference>
<dbReference type="Proteomes" id="UP000013827">
    <property type="component" value="Unassembled WGS sequence"/>
</dbReference>
<dbReference type="PANTHER" id="PTHR45639:SF4">
    <property type="entry name" value="HSC70CB, ISOFORM G"/>
    <property type="match status" value="1"/>
</dbReference>